<accession>A0A1H3JIN8</accession>
<dbReference type="OrthoDB" id="7066776at2"/>
<dbReference type="PANTHER" id="PTHR30183:SF9">
    <property type="entry name" value="THIAMINE TRANSPORT SYSTEM PERMEASE PROTEIN THIP"/>
    <property type="match status" value="1"/>
</dbReference>
<dbReference type="Proteomes" id="UP000198914">
    <property type="component" value="Unassembled WGS sequence"/>
</dbReference>
<feature type="transmembrane region" description="Helical" evidence="7">
    <location>
        <begin position="378"/>
        <end position="398"/>
    </location>
</feature>
<dbReference type="CDD" id="cd06261">
    <property type="entry name" value="TM_PBP2"/>
    <property type="match status" value="2"/>
</dbReference>
<feature type="transmembrane region" description="Helical" evidence="7">
    <location>
        <begin position="228"/>
        <end position="251"/>
    </location>
</feature>
<evidence type="ECO:0000256" key="6">
    <source>
        <dbReference type="ARBA" id="ARBA00023136"/>
    </source>
</evidence>
<dbReference type="PANTHER" id="PTHR30183">
    <property type="entry name" value="MOLYBDENUM TRANSPORT SYSTEM PERMEASE PROTEIN MODB"/>
    <property type="match status" value="1"/>
</dbReference>
<evidence type="ECO:0000256" key="5">
    <source>
        <dbReference type="ARBA" id="ARBA00022989"/>
    </source>
</evidence>
<feature type="domain" description="ABC transmembrane type-1" evidence="8">
    <location>
        <begin position="314"/>
        <end position="502"/>
    </location>
</feature>
<evidence type="ECO:0000256" key="7">
    <source>
        <dbReference type="SAM" id="Phobius"/>
    </source>
</evidence>
<comment type="subcellular location">
    <subcellularLocation>
        <location evidence="1">Cell membrane</location>
        <topology evidence="1">Multi-pass membrane protein</topology>
    </subcellularLocation>
</comment>
<evidence type="ECO:0000256" key="4">
    <source>
        <dbReference type="ARBA" id="ARBA00022692"/>
    </source>
</evidence>
<keyword evidence="10" id="KW-1185">Reference proteome</keyword>
<keyword evidence="3" id="KW-1003">Cell membrane</keyword>
<keyword evidence="6 7" id="KW-0472">Membrane</keyword>
<dbReference type="RefSeq" id="WP_092641332.1">
    <property type="nucleotide sequence ID" value="NZ_FNPX01000001.1"/>
</dbReference>
<dbReference type="GO" id="GO:0055085">
    <property type="term" value="P:transmembrane transport"/>
    <property type="evidence" value="ECO:0007669"/>
    <property type="project" value="InterPro"/>
</dbReference>
<gene>
    <name evidence="9" type="ORF">SAMN05444004_101349</name>
</gene>
<dbReference type="EMBL" id="FNPX01000001">
    <property type="protein sequence ID" value="SDY39860.1"/>
    <property type="molecule type" value="Genomic_DNA"/>
</dbReference>
<feature type="transmembrane region" description="Helical" evidence="7">
    <location>
        <begin position="309"/>
        <end position="335"/>
    </location>
</feature>
<evidence type="ECO:0000256" key="2">
    <source>
        <dbReference type="ARBA" id="ARBA00022448"/>
    </source>
</evidence>
<dbReference type="InterPro" id="IPR035906">
    <property type="entry name" value="MetI-like_sf"/>
</dbReference>
<dbReference type="InterPro" id="IPR000515">
    <property type="entry name" value="MetI-like"/>
</dbReference>
<dbReference type="SUPFAM" id="SSF161098">
    <property type="entry name" value="MetI-like"/>
    <property type="match status" value="2"/>
</dbReference>
<feature type="transmembrane region" description="Helical" evidence="7">
    <location>
        <begin position="121"/>
        <end position="144"/>
    </location>
</feature>
<feature type="transmembrane region" description="Helical" evidence="7">
    <location>
        <begin position="180"/>
        <end position="202"/>
    </location>
</feature>
<dbReference type="STRING" id="1244108.SAMN05444004_101349"/>
<keyword evidence="2" id="KW-0813">Transport</keyword>
<evidence type="ECO:0000256" key="3">
    <source>
        <dbReference type="ARBA" id="ARBA00022475"/>
    </source>
</evidence>
<feature type="transmembrane region" description="Helical" evidence="7">
    <location>
        <begin position="439"/>
        <end position="462"/>
    </location>
</feature>
<keyword evidence="4 7" id="KW-0812">Transmembrane</keyword>
<dbReference type="GO" id="GO:0005886">
    <property type="term" value="C:plasma membrane"/>
    <property type="evidence" value="ECO:0007669"/>
    <property type="project" value="UniProtKB-SubCell"/>
</dbReference>
<feature type="domain" description="ABC transmembrane type-1" evidence="8">
    <location>
        <begin position="42"/>
        <end position="246"/>
    </location>
</feature>
<feature type="transmembrane region" description="Helical" evidence="7">
    <location>
        <begin position="76"/>
        <end position="101"/>
    </location>
</feature>
<evidence type="ECO:0000259" key="8">
    <source>
        <dbReference type="PROSITE" id="PS50928"/>
    </source>
</evidence>
<feature type="transmembrane region" description="Helical" evidence="7">
    <location>
        <begin position="347"/>
        <end position="372"/>
    </location>
</feature>
<evidence type="ECO:0000313" key="10">
    <source>
        <dbReference type="Proteomes" id="UP000198914"/>
    </source>
</evidence>
<name>A0A1H3JIN8_9RHOB</name>
<feature type="transmembrane region" description="Helical" evidence="7">
    <location>
        <begin position="43"/>
        <end position="64"/>
    </location>
</feature>
<proteinExistence type="predicted"/>
<organism evidence="9 10">
    <name type="scientific">Jannaschia faecimaris</name>
    <dbReference type="NCBI Taxonomy" id="1244108"/>
    <lineage>
        <taxon>Bacteria</taxon>
        <taxon>Pseudomonadati</taxon>
        <taxon>Pseudomonadota</taxon>
        <taxon>Alphaproteobacteria</taxon>
        <taxon>Rhodobacterales</taxon>
        <taxon>Roseobacteraceae</taxon>
        <taxon>Jannaschia</taxon>
    </lineage>
</organism>
<protein>
    <submittedName>
        <fullName evidence="9">Thiamine transport system permease protein</fullName>
    </submittedName>
</protein>
<dbReference type="Gene3D" id="1.10.3720.10">
    <property type="entry name" value="MetI-like"/>
    <property type="match status" value="2"/>
</dbReference>
<dbReference type="AlphaFoldDB" id="A0A1H3JIN8"/>
<evidence type="ECO:0000313" key="9">
    <source>
        <dbReference type="EMBL" id="SDY39860.1"/>
    </source>
</evidence>
<feature type="transmembrane region" description="Helical" evidence="7">
    <location>
        <begin position="278"/>
        <end position="297"/>
    </location>
</feature>
<dbReference type="PROSITE" id="PS50928">
    <property type="entry name" value="ABC_TM1"/>
    <property type="match status" value="2"/>
</dbReference>
<reference evidence="10" key="1">
    <citation type="submission" date="2016-10" db="EMBL/GenBank/DDBJ databases">
        <authorList>
            <person name="Varghese N."/>
            <person name="Submissions S."/>
        </authorList>
    </citation>
    <scope>NUCLEOTIDE SEQUENCE [LARGE SCALE GENOMIC DNA]</scope>
    <source>
        <strain evidence="10">DSM 100420</strain>
    </source>
</reference>
<feature type="transmembrane region" description="Helical" evidence="7">
    <location>
        <begin position="484"/>
        <end position="502"/>
    </location>
</feature>
<evidence type="ECO:0000256" key="1">
    <source>
        <dbReference type="ARBA" id="ARBA00004651"/>
    </source>
</evidence>
<keyword evidence="5 7" id="KW-1133">Transmembrane helix</keyword>
<sequence>MGPRLGLIAAVIVAGALLLPLSAVAWRAEGWGGIRPSDWGALWFTLWQSVFSATLSVLLAVPVARALARRAFAGRGIVVLLLGAPFILPVIVAVLGLIAVFGRSGVVNVALGWIGVEPMSIYGWQGVIIAHVFFNMPLATRLILQGWLSIPAERLRLAASLGFSPSDTFRRLEWPMLRSVVPGIFLVIFLICTTSFAVALALGGGPGATTVELAIYQAFRFDFDLSRAALLGAIQLALGAGAAMVSFRFALPSGFGAGLDRGVQRWDSQSLLLRGQDGLAIMLACAFLLLPMVLVLGDGVRHLSDLPTIAWWAALRSLIIALIAAFLTTSVALVMAQAVVMTRRGRWVEVVGTLSVAASPLVLGTGLFVILLPFANPVALALPVTAFVNVVLALPFALRALIPAVETLQADYGRLSASLGIKGWAWARFVALPRLRGPLGFAAGLTAALSAGDLGVIALFGAPDQATLPLVLYQLMGSYRMDEAKAAALVLVALSLGLFWLFEKGGRRAQT</sequence>